<accession>A0AAD7FGS1</accession>
<sequence>MNILERVLGNIPEDVNLPGGLSEEDIRRFGPPTAAIPQERVLEELQSTIDSISDFFYAESSSTSENLVQDLEQMIQQIRVSEAEEDKAQLRIENLVQDLNEIHPRLHQRLTSALQKIPADLSALDTAQTDLLSMQIESSLVKISLIRAQVSRTLYTPRMNEALSAAFKRLKEEERAMEAEERKLDMELAAYQKLLDMVDGGGGFRQVLADSAVVEKETEECRRDLRRLGWT</sequence>
<keyword evidence="3" id="KW-1185">Reference proteome</keyword>
<evidence type="ECO:0000313" key="2">
    <source>
        <dbReference type="EMBL" id="KAJ7623282.1"/>
    </source>
</evidence>
<feature type="coiled-coil region" evidence="1">
    <location>
        <begin position="64"/>
        <end position="98"/>
    </location>
</feature>
<dbReference type="EMBL" id="JARKIF010000014">
    <property type="protein sequence ID" value="KAJ7623282.1"/>
    <property type="molecule type" value="Genomic_DNA"/>
</dbReference>
<gene>
    <name evidence="2" type="ORF">FB45DRAFT_925162</name>
</gene>
<dbReference type="AlphaFoldDB" id="A0AAD7FGS1"/>
<keyword evidence="1" id="KW-0175">Coiled coil</keyword>
<dbReference type="Proteomes" id="UP001221142">
    <property type="component" value="Unassembled WGS sequence"/>
</dbReference>
<name>A0AAD7FGS1_9AGAR</name>
<feature type="coiled-coil region" evidence="1">
    <location>
        <begin position="160"/>
        <end position="190"/>
    </location>
</feature>
<organism evidence="2 3">
    <name type="scientific">Roridomyces roridus</name>
    <dbReference type="NCBI Taxonomy" id="1738132"/>
    <lineage>
        <taxon>Eukaryota</taxon>
        <taxon>Fungi</taxon>
        <taxon>Dikarya</taxon>
        <taxon>Basidiomycota</taxon>
        <taxon>Agaricomycotina</taxon>
        <taxon>Agaricomycetes</taxon>
        <taxon>Agaricomycetidae</taxon>
        <taxon>Agaricales</taxon>
        <taxon>Marasmiineae</taxon>
        <taxon>Mycenaceae</taxon>
        <taxon>Roridomyces</taxon>
    </lineage>
</organism>
<protein>
    <submittedName>
        <fullName evidence="2">Uncharacterized protein</fullName>
    </submittedName>
</protein>
<reference evidence="2" key="1">
    <citation type="submission" date="2023-03" db="EMBL/GenBank/DDBJ databases">
        <title>Massive genome expansion in bonnet fungi (Mycena s.s.) driven by repeated elements and novel gene families across ecological guilds.</title>
        <authorList>
            <consortium name="Lawrence Berkeley National Laboratory"/>
            <person name="Harder C.B."/>
            <person name="Miyauchi S."/>
            <person name="Viragh M."/>
            <person name="Kuo A."/>
            <person name="Thoen E."/>
            <person name="Andreopoulos B."/>
            <person name="Lu D."/>
            <person name="Skrede I."/>
            <person name="Drula E."/>
            <person name="Henrissat B."/>
            <person name="Morin E."/>
            <person name="Kohler A."/>
            <person name="Barry K."/>
            <person name="LaButti K."/>
            <person name="Morin E."/>
            <person name="Salamov A."/>
            <person name="Lipzen A."/>
            <person name="Mereny Z."/>
            <person name="Hegedus B."/>
            <person name="Baldrian P."/>
            <person name="Stursova M."/>
            <person name="Weitz H."/>
            <person name="Taylor A."/>
            <person name="Grigoriev I.V."/>
            <person name="Nagy L.G."/>
            <person name="Martin F."/>
            <person name="Kauserud H."/>
        </authorList>
    </citation>
    <scope>NUCLEOTIDE SEQUENCE</scope>
    <source>
        <strain evidence="2">9284</strain>
    </source>
</reference>
<evidence type="ECO:0000256" key="1">
    <source>
        <dbReference type="SAM" id="Coils"/>
    </source>
</evidence>
<proteinExistence type="predicted"/>
<comment type="caution">
    <text evidence="2">The sequence shown here is derived from an EMBL/GenBank/DDBJ whole genome shotgun (WGS) entry which is preliminary data.</text>
</comment>
<evidence type="ECO:0000313" key="3">
    <source>
        <dbReference type="Proteomes" id="UP001221142"/>
    </source>
</evidence>